<dbReference type="GeneID" id="94691998"/>
<name>A0A1H3JAD6_9BURK</name>
<dbReference type="Proteomes" id="UP000183417">
    <property type="component" value="Unassembled WGS sequence"/>
</dbReference>
<evidence type="ECO:0000256" key="1">
    <source>
        <dbReference type="SAM" id="MobiDB-lite"/>
    </source>
</evidence>
<protein>
    <submittedName>
        <fullName evidence="3">Uncharacterized protein</fullName>
    </submittedName>
</protein>
<proteinExistence type="predicted"/>
<evidence type="ECO:0000313" key="4">
    <source>
        <dbReference type="Proteomes" id="UP000183417"/>
    </source>
</evidence>
<evidence type="ECO:0000313" key="3">
    <source>
        <dbReference type="EMBL" id="SDY36896.1"/>
    </source>
</evidence>
<reference evidence="3 4" key="1">
    <citation type="submission" date="2016-10" db="EMBL/GenBank/DDBJ databases">
        <authorList>
            <person name="de Groot N.N."/>
        </authorList>
    </citation>
    <scope>NUCLEOTIDE SEQUENCE [LARGE SCALE GENOMIC DNA]</scope>
    <source>
        <strain evidence="3 4">LMG 24775</strain>
    </source>
</reference>
<accession>A0A1H3JAD6</accession>
<gene>
    <name evidence="3" type="ORF">SAMN05421547_104166</name>
</gene>
<dbReference type="EMBL" id="FNPE01000004">
    <property type="protein sequence ID" value="SDY36896.1"/>
    <property type="molecule type" value="Genomic_DNA"/>
</dbReference>
<evidence type="ECO:0000256" key="2">
    <source>
        <dbReference type="SAM" id="Phobius"/>
    </source>
</evidence>
<keyword evidence="2" id="KW-0472">Membrane</keyword>
<feature type="transmembrane region" description="Helical" evidence="2">
    <location>
        <begin position="58"/>
        <end position="80"/>
    </location>
</feature>
<sequence length="82" mass="8773">MNRGKPGSSPSSSPPATALPTTQDWLERIAALDATQPPPTPPRPRNTRKAARRKAVTIVARLVLLVLLAIALAVAAQLMWVK</sequence>
<organism evidence="3 4">
    <name type="scientific">Delftia lacustris</name>
    <dbReference type="NCBI Taxonomy" id="558537"/>
    <lineage>
        <taxon>Bacteria</taxon>
        <taxon>Pseudomonadati</taxon>
        <taxon>Pseudomonadota</taxon>
        <taxon>Betaproteobacteria</taxon>
        <taxon>Burkholderiales</taxon>
        <taxon>Comamonadaceae</taxon>
        <taxon>Delftia</taxon>
    </lineage>
</organism>
<feature type="region of interest" description="Disordered" evidence="1">
    <location>
        <begin position="32"/>
        <end position="52"/>
    </location>
</feature>
<keyword evidence="2" id="KW-1133">Transmembrane helix</keyword>
<dbReference type="AlphaFoldDB" id="A0A1H3JAD6"/>
<keyword evidence="2" id="KW-0812">Transmembrane</keyword>
<dbReference type="RefSeq" id="WP_017403886.1">
    <property type="nucleotide sequence ID" value="NZ_AP025556.1"/>
</dbReference>